<accession>B2JL21</accession>
<dbReference type="EMBL" id="CP001044">
    <property type="protein sequence ID" value="ACC72550.1"/>
    <property type="molecule type" value="Genomic_DNA"/>
</dbReference>
<dbReference type="HOGENOM" id="CLU_033789_0_0_4"/>
<dbReference type="KEGG" id="bph:Bphy_3396"/>
<proteinExistence type="predicted"/>
<evidence type="ECO:0000313" key="3">
    <source>
        <dbReference type="Proteomes" id="UP000001192"/>
    </source>
</evidence>
<dbReference type="Proteomes" id="UP000001192">
    <property type="component" value="Chromosome 2"/>
</dbReference>
<dbReference type="NCBIfam" id="TIGR01537">
    <property type="entry name" value="portal_HK97"/>
    <property type="match status" value="1"/>
</dbReference>
<dbReference type="InterPro" id="IPR006944">
    <property type="entry name" value="Phage/GTA_portal"/>
</dbReference>
<keyword evidence="3" id="KW-1185">Reference proteome</keyword>
<sequence>MADIRYNTPQREMELSVRDPAGWLPRAFNQALTWLGGGWFGGGNVDEPGQQINTPTGDYYAGSETQAMQISTVWACVRLITETIGTLSINVYERTPTGRNLVQSHPLNYVLNTAPNDRNTPVELLESFGMNLAIDGNCYARIIRDGSGDVISLMPRASQQTTLIENTDNTYFYKYSTGGEQITYQPPQMFHSRLMGNGLKGLSPLGYARRSIANALALQNNALRFNAKGGKPAGVLMIDHVLKPEQREAVRNNFADLEAGGDAGSRLFVLEAGMQYQQLTISPADAQMLEQLKFGVDDICRIFRVPSFLVNQYERNTTWGSGIEQMDLGYSKYTLQPYVTRLESSMNRWLLRPSEQQRYYVEFNLESLLRSDSASRASFYSTMVQNGLMSRNECRVKENLDRRDGADDLTVQLNLTPIEDLPKVADQNTQQQQQSQDVPTQPIKE</sequence>
<dbReference type="AlphaFoldDB" id="B2JL21"/>
<dbReference type="STRING" id="391038.Bphy_3396"/>
<dbReference type="OrthoDB" id="9765386at2"/>
<protein>
    <submittedName>
        <fullName evidence="2">Phage portal protein, HK97 family</fullName>
    </submittedName>
</protein>
<reference evidence="3" key="1">
    <citation type="journal article" date="2014" name="Stand. Genomic Sci.">
        <title>Complete genome sequence of Burkholderia phymatum STM815(T), a broad host range and efficient nitrogen-fixing symbiont of Mimosa species.</title>
        <authorList>
            <person name="Moulin L."/>
            <person name="Klonowska A."/>
            <person name="Caroline B."/>
            <person name="Booth K."/>
            <person name="Vriezen J.A."/>
            <person name="Melkonian R."/>
            <person name="James E.K."/>
            <person name="Young J.P."/>
            <person name="Bena G."/>
            <person name="Hauser L."/>
            <person name="Land M."/>
            <person name="Kyrpides N."/>
            <person name="Bruce D."/>
            <person name="Chain P."/>
            <person name="Copeland A."/>
            <person name="Pitluck S."/>
            <person name="Woyke T."/>
            <person name="Lizotte-Waniewski M."/>
            <person name="Bristow J."/>
            <person name="Riley M."/>
        </authorList>
    </citation>
    <scope>NUCLEOTIDE SEQUENCE [LARGE SCALE GENOMIC DNA]</scope>
    <source>
        <strain evidence="3">DSM 17167 / CIP 108236 / LMG 21445 / STM815</strain>
    </source>
</reference>
<evidence type="ECO:0000313" key="2">
    <source>
        <dbReference type="EMBL" id="ACC72550.1"/>
    </source>
</evidence>
<feature type="compositionally biased region" description="Low complexity" evidence="1">
    <location>
        <begin position="426"/>
        <end position="445"/>
    </location>
</feature>
<dbReference type="eggNOG" id="COG4695">
    <property type="taxonomic scope" value="Bacteria"/>
</dbReference>
<dbReference type="Pfam" id="PF04860">
    <property type="entry name" value="Phage_portal"/>
    <property type="match status" value="1"/>
</dbReference>
<gene>
    <name evidence="2" type="ordered locus">Bphy_3396</name>
</gene>
<dbReference type="InterPro" id="IPR006427">
    <property type="entry name" value="Portal_HK97"/>
</dbReference>
<evidence type="ECO:0000256" key="1">
    <source>
        <dbReference type="SAM" id="MobiDB-lite"/>
    </source>
</evidence>
<feature type="region of interest" description="Disordered" evidence="1">
    <location>
        <begin position="421"/>
        <end position="445"/>
    </location>
</feature>
<dbReference type="RefSeq" id="WP_012402723.1">
    <property type="nucleotide sequence ID" value="NC_010623.1"/>
</dbReference>
<name>B2JL21_PARP8</name>
<organism evidence="2 3">
    <name type="scientific">Paraburkholderia phymatum (strain DSM 17167 / CIP 108236 / LMG 21445 / STM815)</name>
    <name type="common">Burkholderia phymatum</name>
    <dbReference type="NCBI Taxonomy" id="391038"/>
    <lineage>
        <taxon>Bacteria</taxon>
        <taxon>Pseudomonadati</taxon>
        <taxon>Pseudomonadota</taxon>
        <taxon>Betaproteobacteria</taxon>
        <taxon>Burkholderiales</taxon>
        <taxon>Burkholderiaceae</taxon>
        <taxon>Paraburkholderia</taxon>
    </lineage>
</organism>